<dbReference type="PANTHER" id="PTHR46663">
    <property type="entry name" value="DIGUANYLATE CYCLASE DGCT-RELATED"/>
    <property type="match status" value="1"/>
</dbReference>
<keyword evidence="18" id="KW-1185">Reference proteome</keyword>
<evidence type="ECO:0000256" key="5">
    <source>
        <dbReference type="ARBA" id="ARBA00022741"/>
    </source>
</evidence>
<dbReference type="PROSITE" id="PS50112">
    <property type="entry name" value="PAS"/>
    <property type="match status" value="2"/>
</dbReference>
<dbReference type="GO" id="GO:0005886">
    <property type="term" value="C:plasma membrane"/>
    <property type="evidence" value="ECO:0007669"/>
    <property type="project" value="UniProtKB-SubCell"/>
</dbReference>
<proteinExistence type="predicted"/>
<evidence type="ECO:0000313" key="18">
    <source>
        <dbReference type="Proteomes" id="UP000230390"/>
    </source>
</evidence>
<dbReference type="PROSITE" id="PS50885">
    <property type="entry name" value="HAMP"/>
    <property type="match status" value="1"/>
</dbReference>
<dbReference type="InterPro" id="IPR003660">
    <property type="entry name" value="HAMP_dom"/>
</dbReference>
<dbReference type="InterPro" id="IPR035965">
    <property type="entry name" value="PAS-like_dom_sf"/>
</dbReference>
<feature type="domain" description="PAS" evidence="13">
    <location>
        <begin position="622"/>
        <end position="670"/>
    </location>
</feature>
<comment type="function">
    <text evidence="10">Putative oxygen sensor; modulates the activity of FixJ, a transcriptional activator of nitrogen fixation fixK gene. FixL probably acts as a kinase that phosphorylates FixJ.</text>
</comment>
<evidence type="ECO:0000256" key="4">
    <source>
        <dbReference type="ARBA" id="ARBA00022692"/>
    </source>
</evidence>
<evidence type="ECO:0000256" key="3">
    <source>
        <dbReference type="ARBA" id="ARBA00022679"/>
    </source>
</evidence>
<dbReference type="PANTHER" id="PTHR46663:SF3">
    <property type="entry name" value="SLL0267 PROTEIN"/>
    <property type="match status" value="1"/>
</dbReference>
<feature type="domain" description="GGDEF" evidence="16">
    <location>
        <begin position="781"/>
        <end position="927"/>
    </location>
</feature>
<dbReference type="NCBIfam" id="TIGR00254">
    <property type="entry name" value="GGDEF"/>
    <property type="match status" value="1"/>
</dbReference>
<feature type="domain" description="PAC" evidence="14">
    <location>
        <begin position="697"/>
        <end position="749"/>
    </location>
</feature>
<keyword evidence="3" id="KW-0808">Transferase</keyword>
<keyword evidence="5" id="KW-0547">Nucleotide-binding</keyword>
<dbReference type="InterPro" id="IPR000014">
    <property type="entry name" value="PAS"/>
</dbReference>
<dbReference type="OrthoDB" id="9813903at2"/>
<dbReference type="FunFam" id="3.30.450.20:FF:000060">
    <property type="entry name" value="Sensor protein FixL"/>
    <property type="match status" value="1"/>
</dbReference>
<dbReference type="PROSITE" id="PS50887">
    <property type="entry name" value="GGDEF"/>
    <property type="match status" value="1"/>
</dbReference>
<dbReference type="InterPro" id="IPR001610">
    <property type="entry name" value="PAC"/>
</dbReference>
<evidence type="ECO:0000256" key="6">
    <source>
        <dbReference type="ARBA" id="ARBA00022777"/>
    </source>
</evidence>
<dbReference type="InterPro" id="IPR000160">
    <property type="entry name" value="GGDEF_dom"/>
</dbReference>
<feature type="domain" description="HAMP" evidence="15">
    <location>
        <begin position="314"/>
        <end position="367"/>
    </location>
</feature>
<dbReference type="AlphaFoldDB" id="A0A2G8TKV6"/>
<dbReference type="Gene3D" id="6.10.340.10">
    <property type="match status" value="1"/>
</dbReference>
<name>A0A2G8TKV6_9BURK</name>
<evidence type="ECO:0000313" key="17">
    <source>
        <dbReference type="EMBL" id="PIL46248.1"/>
    </source>
</evidence>
<dbReference type="Gene3D" id="3.30.450.20">
    <property type="entry name" value="PAS domain"/>
    <property type="match status" value="4"/>
</dbReference>
<dbReference type="Pfam" id="PF00989">
    <property type="entry name" value="PAS"/>
    <property type="match status" value="1"/>
</dbReference>
<keyword evidence="4 12" id="KW-0812">Transmembrane</keyword>
<keyword evidence="9 12" id="KW-0472">Membrane</keyword>
<dbReference type="InterPro" id="IPR052163">
    <property type="entry name" value="DGC-Regulatory_Protein"/>
</dbReference>
<evidence type="ECO:0000256" key="8">
    <source>
        <dbReference type="ARBA" id="ARBA00022989"/>
    </source>
</evidence>
<feature type="domain" description="PAS" evidence="13">
    <location>
        <begin position="501"/>
        <end position="554"/>
    </location>
</feature>
<keyword evidence="7" id="KW-0067">ATP-binding</keyword>
<feature type="domain" description="PAC" evidence="14">
    <location>
        <begin position="448"/>
        <end position="500"/>
    </location>
</feature>
<evidence type="ECO:0000259" key="15">
    <source>
        <dbReference type="PROSITE" id="PS50885"/>
    </source>
</evidence>
<dbReference type="SUPFAM" id="SSF55073">
    <property type="entry name" value="Nucleotide cyclase"/>
    <property type="match status" value="1"/>
</dbReference>
<protein>
    <recommendedName>
        <fullName evidence="11">Sensor protein FixL</fullName>
    </recommendedName>
</protein>
<keyword evidence="8 12" id="KW-1133">Transmembrane helix</keyword>
<dbReference type="SMART" id="SM00091">
    <property type="entry name" value="PAS"/>
    <property type="match status" value="2"/>
</dbReference>
<dbReference type="InterPro" id="IPR000700">
    <property type="entry name" value="PAS-assoc_C"/>
</dbReference>
<evidence type="ECO:0000256" key="11">
    <source>
        <dbReference type="ARBA" id="ARBA00070616"/>
    </source>
</evidence>
<dbReference type="GO" id="GO:0007165">
    <property type="term" value="P:signal transduction"/>
    <property type="evidence" value="ECO:0007669"/>
    <property type="project" value="InterPro"/>
</dbReference>
<dbReference type="GO" id="GO:0006355">
    <property type="term" value="P:regulation of DNA-templated transcription"/>
    <property type="evidence" value="ECO:0007669"/>
    <property type="project" value="InterPro"/>
</dbReference>
<dbReference type="Pfam" id="PF00990">
    <property type="entry name" value="GGDEF"/>
    <property type="match status" value="1"/>
</dbReference>
<dbReference type="Proteomes" id="UP000230390">
    <property type="component" value="Unassembled WGS sequence"/>
</dbReference>
<evidence type="ECO:0000256" key="10">
    <source>
        <dbReference type="ARBA" id="ARBA00059827"/>
    </source>
</evidence>
<dbReference type="InterPro" id="IPR033479">
    <property type="entry name" value="dCache_1"/>
</dbReference>
<dbReference type="NCBIfam" id="TIGR00229">
    <property type="entry name" value="sensory_box"/>
    <property type="match status" value="3"/>
</dbReference>
<evidence type="ECO:0000256" key="7">
    <source>
        <dbReference type="ARBA" id="ARBA00022840"/>
    </source>
</evidence>
<dbReference type="Gene3D" id="3.30.70.270">
    <property type="match status" value="1"/>
</dbReference>
<dbReference type="CDD" id="cd01949">
    <property type="entry name" value="GGDEF"/>
    <property type="match status" value="1"/>
</dbReference>
<evidence type="ECO:0000259" key="13">
    <source>
        <dbReference type="PROSITE" id="PS50112"/>
    </source>
</evidence>
<dbReference type="CDD" id="cd18773">
    <property type="entry name" value="PDC1_HK_sensor"/>
    <property type="match status" value="1"/>
</dbReference>
<dbReference type="InterPro" id="IPR013767">
    <property type="entry name" value="PAS_fold"/>
</dbReference>
<dbReference type="GO" id="GO:0016301">
    <property type="term" value="F:kinase activity"/>
    <property type="evidence" value="ECO:0007669"/>
    <property type="project" value="UniProtKB-KW"/>
</dbReference>
<dbReference type="Pfam" id="PF13426">
    <property type="entry name" value="PAS_9"/>
    <property type="match status" value="2"/>
</dbReference>
<evidence type="ECO:0000256" key="1">
    <source>
        <dbReference type="ARBA" id="ARBA00004651"/>
    </source>
</evidence>
<keyword evidence="6" id="KW-0418">Kinase</keyword>
<dbReference type="SUPFAM" id="SSF55785">
    <property type="entry name" value="PYP-like sensor domain (PAS domain)"/>
    <property type="match status" value="3"/>
</dbReference>
<dbReference type="InterPro" id="IPR043128">
    <property type="entry name" value="Rev_trsase/Diguanyl_cyclase"/>
</dbReference>
<dbReference type="CDD" id="cd00130">
    <property type="entry name" value="PAS"/>
    <property type="match status" value="2"/>
</dbReference>
<dbReference type="SMART" id="SM00086">
    <property type="entry name" value="PAC"/>
    <property type="match status" value="3"/>
</dbReference>
<dbReference type="GO" id="GO:0005524">
    <property type="term" value="F:ATP binding"/>
    <property type="evidence" value="ECO:0007669"/>
    <property type="project" value="UniProtKB-KW"/>
</dbReference>
<dbReference type="SMART" id="SM00267">
    <property type="entry name" value="GGDEF"/>
    <property type="match status" value="1"/>
</dbReference>
<evidence type="ECO:0000256" key="12">
    <source>
        <dbReference type="SAM" id="Phobius"/>
    </source>
</evidence>
<dbReference type="FunFam" id="3.30.70.270:FF:000001">
    <property type="entry name" value="Diguanylate cyclase domain protein"/>
    <property type="match status" value="1"/>
</dbReference>
<feature type="transmembrane region" description="Helical" evidence="12">
    <location>
        <begin position="294"/>
        <end position="313"/>
    </location>
</feature>
<evidence type="ECO:0000259" key="16">
    <source>
        <dbReference type="PROSITE" id="PS50887"/>
    </source>
</evidence>
<evidence type="ECO:0000259" key="14">
    <source>
        <dbReference type="PROSITE" id="PS50113"/>
    </source>
</evidence>
<evidence type="ECO:0000256" key="9">
    <source>
        <dbReference type="ARBA" id="ARBA00023136"/>
    </source>
</evidence>
<dbReference type="InterPro" id="IPR029787">
    <property type="entry name" value="Nucleotide_cyclase"/>
</dbReference>
<comment type="subcellular location">
    <subcellularLocation>
        <location evidence="1">Cell membrane</location>
        <topology evidence="1">Multi-pass membrane protein</topology>
    </subcellularLocation>
</comment>
<accession>A0A2G8TKV6</accession>
<evidence type="ECO:0000256" key="2">
    <source>
        <dbReference type="ARBA" id="ARBA00022475"/>
    </source>
</evidence>
<dbReference type="PROSITE" id="PS50113">
    <property type="entry name" value="PAC"/>
    <property type="match status" value="2"/>
</dbReference>
<dbReference type="EMBL" id="PDOC01000002">
    <property type="protein sequence ID" value="PIL46248.1"/>
    <property type="molecule type" value="Genomic_DNA"/>
</dbReference>
<reference evidence="17 18" key="1">
    <citation type="submission" date="2017-10" db="EMBL/GenBank/DDBJ databases">
        <title>Massilia psychrophilum sp. nov., a novel purple-pigmented bacterium isolated from Tianshan glacier, Xinjiang Municipality, China.</title>
        <authorList>
            <person name="Wang H."/>
        </authorList>
    </citation>
    <scope>NUCLEOTIDE SEQUENCE [LARGE SCALE GENOMIC DNA]</scope>
    <source>
        <strain evidence="17 18">JCM 30074</strain>
    </source>
</reference>
<comment type="caution">
    <text evidence="17">The sequence shown here is derived from an EMBL/GenBank/DDBJ whole genome shotgun (WGS) entry which is preliminary data.</text>
</comment>
<sequence length="929" mass="101061">MQMKLKTFTGRSLKTRVTLFTLAIFLICMSLLALYSREVLRQTMQRSLGTQQFSTASFIASSISHELDDRLQALGGIARTITPAILADPAALGAMLQQRPALQAQFDGRTFFAGTDGAVTTSAVLRADNGEPGFADAALVGAALKGNAAIGRPFVRIKSSAPMVGIAVPIRDAQGSVIGALGAVLDLGKSNFWGQLADNNYREAGSYLLIAPQHRLVLNATDRNRIMETLPARGADRLADRLIDGAEGYWALVDPAGVAMLASAKGIPLAGWRVVLSLPTEATFGPFHSARARILLAALLLSLLGAALTWLVLRRQLAPMLAAAGMLAADTDADLPMRPLPVGRDDEIGRLIAAVNRSHAMLRQRQDALTASEERFRCLSDMSADFYWESDVAHRLTQRTESKREVDELVFLQASSLGARRWELPSVAPDEAGWQAHRAMLDAHLPFRHFDIARLRPNGSVHHVAVSGDPLFDGAGAFKGYRGIGSDITERKRIELDLLASEQRLAAVLDGVQSGVVTITERGLVESFNQSAVRMFGYDAHEVVGNNIKMLMPEPYRAGHDGYLGNYQRTGIRKIIGRRREVMGQRKDGSTFPLELGVYEAVLNDSKLFIGSVIDISFRKAAEAELRIAATAFESQQGMMITDANSVILRVNHAFTTITGYTSAQAVGQTPRMLRSGRHGADFYRAMWDTIHRTGGWQGELWGQRRNGEVYPNWLTITAVMDNDGAVTHYVGAQFDITERKRTEDQVRQLAFYDALTGLPNRRLLIDRLSQAIAASARSGCHGAVMFLDLDNFKSLNDTQGHAVGDMLLTEAAARLKRCVRQMDTVARFGGDEFVVMLSHLHADHAASAAHAGAVADKIRASLGAPYRLTLAAADGGATVEHYCTVSVGVALFVGQDASEDEILRWADKAMYQAKQGGRNSVRLYQPGA</sequence>
<dbReference type="Pfam" id="PF02743">
    <property type="entry name" value="dCache_1"/>
    <property type="match status" value="1"/>
</dbReference>
<keyword evidence="2" id="KW-1003">Cell membrane</keyword>
<organism evidence="17 18">
    <name type="scientific">Massilia eurypsychrophila</name>
    <dbReference type="NCBI Taxonomy" id="1485217"/>
    <lineage>
        <taxon>Bacteria</taxon>
        <taxon>Pseudomonadati</taxon>
        <taxon>Pseudomonadota</taxon>
        <taxon>Betaproteobacteria</taxon>
        <taxon>Burkholderiales</taxon>
        <taxon>Oxalobacteraceae</taxon>
        <taxon>Telluria group</taxon>
        <taxon>Massilia</taxon>
    </lineage>
</organism>
<gene>
    <name evidence="17" type="ORF">CR105_03945</name>
</gene>